<evidence type="ECO:0000313" key="2">
    <source>
        <dbReference type="EMBL" id="EFS22140.1"/>
    </source>
</evidence>
<protein>
    <submittedName>
        <fullName evidence="2">Putative P-type conjugative transfer protein TrbJ</fullName>
    </submittedName>
</protein>
<dbReference type="EMBL" id="GG657974">
    <property type="protein sequence ID" value="EFS22140.1"/>
    <property type="molecule type" value="Genomic_DNA"/>
</dbReference>
<accession>E5BI17</accession>
<name>E5BI17_9FUSO</name>
<evidence type="ECO:0000256" key="1">
    <source>
        <dbReference type="SAM" id="Coils"/>
    </source>
</evidence>
<gene>
    <name evidence="2" type="ORF">FSBG_01637</name>
</gene>
<dbReference type="Proteomes" id="UP000002975">
    <property type="component" value="Unassembled WGS sequence"/>
</dbReference>
<dbReference type="HOGENOM" id="CLU_1052738_0_0_0"/>
<evidence type="ECO:0000313" key="3">
    <source>
        <dbReference type="Proteomes" id="UP000002975"/>
    </source>
</evidence>
<proteinExistence type="predicted"/>
<dbReference type="OrthoDB" id="90663at2"/>
<dbReference type="RefSeq" id="WP_005957011.1">
    <property type="nucleotide sequence ID" value="NZ_GG657974.1"/>
</dbReference>
<dbReference type="BioCyc" id="FSP469605-HMP:GTSP-1680-MONOMER"/>
<sequence length="261" mass="29234">MKTWKRIIIIGLMLCVNFQAFALFGGGSSKGIGKIVKILVAMQAKQALMETELGKELFEAVQQTQNQLKQIEMEMTNMMSLTQELTTGQLLKLQQDYQELLSIQNQFQNTLGSFKNFENQFQNTYKDFKDLKGLTSLDYIQQADDLLTASRNLTKETFAMAGLGSSEKMANDAQRITELMKAANSAEGQKAVMQAGVNMAGEQARMLGEMRTLLAASLKAQNAEIMRSLQNEKAGVEKTKQVLQVHESKNYKKPDLLNGKW</sequence>
<keyword evidence="1" id="KW-0175">Coiled coil</keyword>
<keyword evidence="3" id="KW-1185">Reference proteome</keyword>
<reference evidence="2 3" key="1">
    <citation type="submission" date="2009-02" db="EMBL/GenBank/DDBJ databases">
        <title>The Genome Sequence of Fusobacterium sp. 3_1_5R.</title>
        <authorList>
            <consortium name="The Broad Institute Genome Sequencing Platform"/>
            <person name="Ward D."/>
            <person name="Young S.K."/>
            <person name="Kodira C.D."/>
            <person name="Zeng Q."/>
            <person name="Koehrsen M."/>
            <person name="Alvarado L."/>
            <person name="Berlin A."/>
            <person name="Borenstein D."/>
            <person name="Chen Z."/>
            <person name="Engels R."/>
            <person name="Freedman E."/>
            <person name="Gellesch M."/>
            <person name="Goldberg J."/>
            <person name="Griggs A."/>
            <person name="Gujja S."/>
            <person name="Heiman D."/>
            <person name="Hepburn T."/>
            <person name="Howarth C."/>
            <person name="Jen D."/>
            <person name="Larson L."/>
            <person name="Lewis B."/>
            <person name="Mehta T."/>
            <person name="Park D."/>
            <person name="Pearson M."/>
            <person name="Roberts A."/>
            <person name="Saif S."/>
            <person name="Shea T."/>
            <person name="Shenoy N."/>
            <person name="Sisk P."/>
            <person name="Stolte C."/>
            <person name="Sykes S."/>
            <person name="Walk T."/>
            <person name="White J."/>
            <person name="Yandava C."/>
            <person name="Allen-Vercoe E."/>
            <person name="Strauss J."/>
            <person name="Ambrose C."/>
            <person name="Lander E."/>
            <person name="Nusbaum C."/>
            <person name="Galagan J."/>
            <person name="Birren B."/>
        </authorList>
    </citation>
    <scope>NUCLEOTIDE SEQUENCE [LARGE SCALE GENOMIC DNA]</scope>
    <source>
        <strain evidence="2 3">3_1_5R</strain>
    </source>
</reference>
<dbReference type="AlphaFoldDB" id="E5BI17"/>
<organism evidence="2 3">
    <name type="scientific">Fusobacterium gonidiaformans 3-1-5R</name>
    <dbReference type="NCBI Taxonomy" id="469605"/>
    <lineage>
        <taxon>Bacteria</taxon>
        <taxon>Fusobacteriati</taxon>
        <taxon>Fusobacteriota</taxon>
        <taxon>Fusobacteriia</taxon>
        <taxon>Fusobacteriales</taxon>
        <taxon>Fusobacteriaceae</taxon>
        <taxon>Fusobacterium</taxon>
    </lineage>
</organism>
<feature type="coiled-coil region" evidence="1">
    <location>
        <begin position="54"/>
        <end position="81"/>
    </location>
</feature>
<dbReference type="SUPFAM" id="SSF101082">
    <property type="entry name" value="Typo IV secretion system protein TraC"/>
    <property type="match status" value="1"/>
</dbReference>